<dbReference type="PANTHER" id="PTHR31357">
    <property type="entry name" value="SERPENTINE RECEPTOR CLASS ALPHA-10"/>
    <property type="match status" value="1"/>
</dbReference>
<sequence length="221" mass="25373">MVAIWALTLLIAGSVVFLALQDPTFSKPLVHVNLLTDTNATYSLYVHFVTLALIFITAIMDYILLVKNRNNRCRTDSLCYSLSRKYQIKENIVVMSLIWPLDMWYAAVFSVYYIGSCYIRLVRANLSVAQFVANYDVLYMLLPMHSIVTLLLYLRFVKKCKSKRANDAIAESENPAKLYFEQLRSQWGRYLLTIIMCDGRKANYGQSSEFCYNNLDGAAYG</sequence>
<gene>
    <name evidence="8" type="ORF">DdX_11035</name>
</gene>
<keyword evidence="4 6" id="KW-0472">Membrane</keyword>
<evidence type="ECO:0000256" key="2">
    <source>
        <dbReference type="ARBA" id="ARBA00022692"/>
    </source>
</evidence>
<keyword evidence="7" id="KW-0732">Signal</keyword>
<evidence type="ECO:0000313" key="9">
    <source>
        <dbReference type="Proteomes" id="UP001201812"/>
    </source>
</evidence>
<dbReference type="GO" id="GO:0016020">
    <property type="term" value="C:membrane"/>
    <property type="evidence" value="ECO:0007669"/>
    <property type="project" value="UniProtKB-SubCell"/>
</dbReference>
<evidence type="ECO:0000313" key="8">
    <source>
        <dbReference type="EMBL" id="KAI1710022.1"/>
    </source>
</evidence>
<feature type="transmembrane region" description="Helical" evidence="6">
    <location>
        <begin position="92"/>
        <end position="115"/>
    </location>
</feature>
<dbReference type="Pfam" id="PF10292">
    <property type="entry name" value="7TM_GPCR_Srab"/>
    <property type="match status" value="1"/>
</dbReference>
<feature type="chain" id="PRO_5042035478" evidence="7">
    <location>
        <begin position="27"/>
        <end position="221"/>
    </location>
</feature>
<organism evidence="8 9">
    <name type="scientific">Ditylenchus destructor</name>
    <dbReference type="NCBI Taxonomy" id="166010"/>
    <lineage>
        <taxon>Eukaryota</taxon>
        <taxon>Metazoa</taxon>
        <taxon>Ecdysozoa</taxon>
        <taxon>Nematoda</taxon>
        <taxon>Chromadorea</taxon>
        <taxon>Rhabditida</taxon>
        <taxon>Tylenchina</taxon>
        <taxon>Tylenchomorpha</taxon>
        <taxon>Sphaerularioidea</taxon>
        <taxon>Anguinidae</taxon>
        <taxon>Anguininae</taxon>
        <taxon>Ditylenchus</taxon>
    </lineage>
</organism>
<dbReference type="EMBL" id="JAKKPZ010000028">
    <property type="protein sequence ID" value="KAI1710022.1"/>
    <property type="molecule type" value="Genomic_DNA"/>
</dbReference>
<evidence type="ECO:0000256" key="5">
    <source>
        <dbReference type="ARBA" id="ARBA00037994"/>
    </source>
</evidence>
<proteinExistence type="inferred from homology"/>
<feature type="signal peptide" evidence="7">
    <location>
        <begin position="1"/>
        <end position="26"/>
    </location>
</feature>
<dbReference type="InterPro" id="IPR051080">
    <property type="entry name" value="Nematode_rcpt-like_serp_alpha"/>
</dbReference>
<feature type="transmembrane region" description="Helical" evidence="6">
    <location>
        <begin position="135"/>
        <end position="154"/>
    </location>
</feature>
<feature type="transmembrane region" description="Helical" evidence="6">
    <location>
        <begin position="45"/>
        <end position="65"/>
    </location>
</feature>
<evidence type="ECO:0000256" key="7">
    <source>
        <dbReference type="SAM" id="SignalP"/>
    </source>
</evidence>
<dbReference type="InterPro" id="IPR019408">
    <property type="entry name" value="7TM_GPCR_serpentine_rcpt_Srab"/>
</dbReference>
<evidence type="ECO:0000256" key="3">
    <source>
        <dbReference type="ARBA" id="ARBA00022989"/>
    </source>
</evidence>
<dbReference type="GO" id="GO:0004984">
    <property type="term" value="F:olfactory receptor activity"/>
    <property type="evidence" value="ECO:0007669"/>
    <property type="project" value="TreeGrafter"/>
</dbReference>
<dbReference type="PANTHER" id="PTHR31357:SF5">
    <property type="entry name" value="SERPENTINE RECEPTOR CLASS ALPHA-1-RELATED"/>
    <property type="match status" value="1"/>
</dbReference>
<keyword evidence="9" id="KW-1185">Reference proteome</keyword>
<accession>A0AAD4R506</accession>
<comment type="caution">
    <text evidence="8">The sequence shown here is derived from an EMBL/GenBank/DDBJ whole genome shotgun (WGS) entry which is preliminary data.</text>
</comment>
<keyword evidence="3 6" id="KW-1133">Transmembrane helix</keyword>
<evidence type="ECO:0000256" key="1">
    <source>
        <dbReference type="ARBA" id="ARBA00004141"/>
    </source>
</evidence>
<keyword evidence="8" id="KW-0675">Receptor</keyword>
<comment type="subcellular location">
    <subcellularLocation>
        <location evidence="1">Membrane</location>
        <topology evidence="1">Multi-pass membrane protein</topology>
    </subcellularLocation>
</comment>
<name>A0AAD4R506_9BILA</name>
<dbReference type="AlphaFoldDB" id="A0AAD4R506"/>
<dbReference type="Proteomes" id="UP001201812">
    <property type="component" value="Unassembled WGS sequence"/>
</dbReference>
<keyword evidence="2 6" id="KW-0812">Transmembrane</keyword>
<protein>
    <submittedName>
        <fullName evidence="8">Serpentine type 7TM GPCR receptor class ab chemoreceptor domain-containing protein</fullName>
    </submittedName>
</protein>
<evidence type="ECO:0000256" key="6">
    <source>
        <dbReference type="SAM" id="Phobius"/>
    </source>
</evidence>
<evidence type="ECO:0000256" key="4">
    <source>
        <dbReference type="ARBA" id="ARBA00023136"/>
    </source>
</evidence>
<reference evidence="8" key="1">
    <citation type="submission" date="2022-01" db="EMBL/GenBank/DDBJ databases">
        <title>Genome Sequence Resource for Two Populations of Ditylenchus destructor, the Migratory Endoparasitic Phytonematode.</title>
        <authorList>
            <person name="Zhang H."/>
            <person name="Lin R."/>
            <person name="Xie B."/>
        </authorList>
    </citation>
    <scope>NUCLEOTIDE SEQUENCE</scope>
    <source>
        <strain evidence="8">BazhouSP</strain>
    </source>
</reference>
<comment type="similarity">
    <text evidence="5">Belongs to the nematode receptor-like protein sra family.</text>
</comment>